<keyword evidence="2" id="KW-0238">DNA-binding</keyword>
<evidence type="ECO:0000313" key="6">
    <source>
        <dbReference type="EMBL" id="GAL86009.1"/>
    </source>
</evidence>
<feature type="domain" description="HTH araC/xylS-type" evidence="5">
    <location>
        <begin position="188"/>
        <end position="290"/>
    </location>
</feature>
<comment type="caution">
    <text evidence="6">The sequence shown here is derived from an EMBL/GenBank/DDBJ whole genome shotgun (WGS) entry which is preliminary data.</text>
</comment>
<evidence type="ECO:0000256" key="1">
    <source>
        <dbReference type="ARBA" id="ARBA00023015"/>
    </source>
</evidence>
<dbReference type="InterPro" id="IPR018060">
    <property type="entry name" value="HTH_AraC"/>
</dbReference>
<dbReference type="Gene3D" id="1.10.10.60">
    <property type="entry name" value="Homeodomain-like"/>
    <property type="match status" value="2"/>
</dbReference>
<feature type="transmembrane region" description="Helical" evidence="4">
    <location>
        <begin position="136"/>
        <end position="153"/>
    </location>
</feature>
<keyword evidence="1" id="KW-0805">Transcription regulation</keyword>
<feature type="transmembrane region" description="Helical" evidence="4">
    <location>
        <begin position="47"/>
        <end position="71"/>
    </location>
</feature>
<dbReference type="InterPro" id="IPR009057">
    <property type="entry name" value="Homeodomain-like_sf"/>
</dbReference>
<dbReference type="STRING" id="153721.MYP_3238"/>
<dbReference type="SUPFAM" id="SSF46689">
    <property type="entry name" value="Homeodomain-like"/>
    <property type="match status" value="1"/>
</dbReference>
<keyword evidence="3" id="KW-0804">Transcription</keyword>
<dbReference type="eggNOG" id="COG2207">
    <property type="taxonomic scope" value="Bacteria"/>
</dbReference>
<reference evidence="6 7" key="1">
    <citation type="submission" date="2014-09" db="EMBL/GenBank/DDBJ databases">
        <title>Sporocytophaga myxococcoides PG-01 genome sequencing.</title>
        <authorList>
            <person name="Liu L."/>
            <person name="Gao P.J."/>
            <person name="Chen G.J."/>
            <person name="Wang L.S."/>
        </authorList>
    </citation>
    <scope>NUCLEOTIDE SEQUENCE [LARGE SCALE GENOMIC DNA]</scope>
    <source>
        <strain evidence="6 7">PG-01</strain>
    </source>
</reference>
<dbReference type="Pfam" id="PF12833">
    <property type="entry name" value="HTH_18"/>
    <property type="match status" value="1"/>
</dbReference>
<evidence type="ECO:0000313" key="7">
    <source>
        <dbReference type="Proteomes" id="UP000030185"/>
    </source>
</evidence>
<dbReference type="InterPro" id="IPR018062">
    <property type="entry name" value="HTH_AraC-typ_CS"/>
</dbReference>
<dbReference type="Proteomes" id="UP000030185">
    <property type="component" value="Unassembled WGS sequence"/>
</dbReference>
<accession>A0A098LHT5</accession>
<keyword evidence="4" id="KW-0472">Membrane</keyword>
<dbReference type="GO" id="GO:0003700">
    <property type="term" value="F:DNA-binding transcription factor activity"/>
    <property type="evidence" value="ECO:0007669"/>
    <property type="project" value="InterPro"/>
</dbReference>
<dbReference type="PANTHER" id="PTHR43280:SF29">
    <property type="entry name" value="ARAC-FAMILY TRANSCRIPTIONAL REGULATOR"/>
    <property type="match status" value="1"/>
</dbReference>
<dbReference type="EMBL" id="BBLT01000006">
    <property type="protein sequence ID" value="GAL86009.1"/>
    <property type="molecule type" value="Genomic_DNA"/>
</dbReference>
<keyword evidence="4" id="KW-0812">Transmembrane</keyword>
<dbReference type="SMART" id="SM00342">
    <property type="entry name" value="HTH_ARAC"/>
    <property type="match status" value="1"/>
</dbReference>
<evidence type="ECO:0000259" key="5">
    <source>
        <dbReference type="PROSITE" id="PS01124"/>
    </source>
</evidence>
<organism evidence="6 7">
    <name type="scientific">Sporocytophaga myxococcoides</name>
    <dbReference type="NCBI Taxonomy" id="153721"/>
    <lineage>
        <taxon>Bacteria</taxon>
        <taxon>Pseudomonadati</taxon>
        <taxon>Bacteroidota</taxon>
        <taxon>Cytophagia</taxon>
        <taxon>Cytophagales</taxon>
        <taxon>Cytophagaceae</taxon>
        <taxon>Sporocytophaga</taxon>
    </lineage>
</organism>
<dbReference type="AlphaFoldDB" id="A0A098LHT5"/>
<dbReference type="PROSITE" id="PS01124">
    <property type="entry name" value="HTH_ARAC_FAMILY_2"/>
    <property type="match status" value="1"/>
</dbReference>
<keyword evidence="4" id="KW-1133">Transmembrane helix</keyword>
<evidence type="ECO:0000256" key="3">
    <source>
        <dbReference type="ARBA" id="ARBA00023163"/>
    </source>
</evidence>
<evidence type="ECO:0000256" key="2">
    <source>
        <dbReference type="ARBA" id="ARBA00023125"/>
    </source>
</evidence>
<sequence>MHFSPSMLWPHFIPQAICTSLWLISISKGRAYTDVLFDNVFHGKFPWEITVLNFLLLIQALGYLTYSAILINKQYPFQLKERIKNIILQPENLFSNNIQNEKNYRGKWLKHFIGLSISINLIAIILYMSFPEKEVSYIYVPVLYNFIYILIVYKSFRYSPIFMPADSSKIFRYSGSSLSKEQSHDCYLKVINLIREEKLYLQFELKLEDIANRLNLSTQYVSQAINQNENKNFFEFINSYRIEEAKKLLRERSDLTIEAIAYDSGFGSKAAFNRTFKKTTGQTPSEFIKTSLQFSSAIILLLFS</sequence>
<keyword evidence="7" id="KW-1185">Reference proteome</keyword>
<dbReference type="PANTHER" id="PTHR43280">
    <property type="entry name" value="ARAC-FAMILY TRANSCRIPTIONAL REGULATOR"/>
    <property type="match status" value="1"/>
</dbReference>
<dbReference type="PROSITE" id="PS00041">
    <property type="entry name" value="HTH_ARAC_FAMILY_1"/>
    <property type="match status" value="1"/>
</dbReference>
<dbReference type="GO" id="GO:0043565">
    <property type="term" value="F:sequence-specific DNA binding"/>
    <property type="evidence" value="ECO:0007669"/>
    <property type="project" value="InterPro"/>
</dbReference>
<protein>
    <submittedName>
        <fullName evidence="6">AraC family transcriptional regulator</fullName>
    </submittedName>
</protein>
<proteinExistence type="predicted"/>
<name>A0A098LHT5_9BACT</name>
<feature type="transmembrane region" description="Helical" evidence="4">
    <location>
        <begin position="112"/>
        <end position="130"/>
    </location>
</feature>
<evidence type="ECO:0000256" key="4">
    <source>
        <dbReference type="SAM" id="Phobius"/>
    </source>
</evidence>
<gene>
    <name evidence="6" type="ORF">MYP_3238</name>
</gene>